<accession>A0A558HDJ8</accession>
<evidence type="ECO:0000256" key="1">
    <source>
        <dbReference type="SAM" id="MobiDB-lite"/>
    </source>
</evidence>
<gene>
    <name evidence="2" type="ORF">FQP86_17355</name>
</gene>
<dbReference type="Proteomes" id="UP000319941">
    <property type="component" value="Unassembled WGS sequence"/>
</dbReference>
<comment type="caution">
    <text evidence="2">The sequence shown here is derived from an EMBL/GenBank/DDBJ whole genome shotgun (WGS) entry which is preliminary data.</text>
</comment>
<evidence type="ECO:0000313" key="2">
    <source>
        <dbReference type="EMBL" id="TVU67209.1"/>
    </source>
</evidence>
<keyword evidence="3" id="KW-1185">Reference proteome</keyword>
<sequence length="1125" mass="119129">MADDTIHSGDIRILQSERMTDNADGGGRLTGRPVTDGASNDIFDDISDLDRAAGRTSLRKVGAGVLTDNTAQYFGAHAIIDQVPADPNVSVVMFDTGSPSDERAESRDYVESYVTAGATSRMTLLGDQLAGQRSIITFQMPEATLPDLGDVLALMTEQGDAAGQVQYVRISEIDHELRTFEYENGSNVQTFERRVLTLGLSTALRQRVYGVQPKPGTLNPDTVIREGQSTDAARYYGVSTLTQPATFGANSITVASTYAPLVPATTTEQAVTDVQVGGSATITVKSAGQSFEVAQIASTTQIAVELNNRGFTYVSRLDPLPAPGSVVIAYRSLGKWYELRDSDANGDLSGSGAGRVDYSTGSVSVTLGGLPDVGSSVLFSWGTPAHYQDRAGQATIDKPWMSFVLDHAGVMPGSVTVRWISGGSEQAATDDGLGSLSGAATGRVVYGYADRNGSPQPGEAYVEFNGDAFPDTSTQVDIEYDYGAPKTEQFLPSANGAGLVSISISDAPVRPGSVAITWAVVRTWSSSESESRTSSRTGTWEEIEQNGGEADVTYTITDDGRGGFNGGWEGSIDYATGAVTFEVEKVREVEEWDSSGNQGREWGSKEKRDVFDNGSSVWLTSQLDSAAPTTHTITQDLAPLDVELMPLLQDSVVPGTLSFIFRGDTFIDRQGSLYRSVASNGAGVLAGTIDYGTGDARITDWPSGTTATITVKTLVSTFGTWTLDEAFFRTPGSPLQVGGLLIQATTLDGRSITGQAALSGEIEGNEMSGAASFETGVVRVTFGKLVSNASLSAAERAESWYDATAVDDAGMIWRPTEVIPSTARFNAVILTTLPLEAELIGIDPVRLPSDGRVPIYRAGGVVVVHHTGRAPFPLGIGGGTTLEVGRSRLASLVVEDATGVEVSATQYSADLDAGSVQLAAPDTATHPEPWYALHRVEDMLLVGDVDLSGALTLKGNLSHDYPASESLVSAAMVAGDLQARVADFFDLSSWDRDWSKDDNDGADGTLAEYNVTTYPPIITNRGAITEDWALIFTSSSTFRIIGRTVGEIGVGSINEDTSPTNPNQGVPYWALKAGGFGAGWVNGNVIRFSTIGASFPMWLARVILQGPATGQQDSFRLQIRGNANA</sequence>
<protein>
    <submittedName>
        <fullName evidence="2">Uncharacterized protein</fullName>
    </submittedName>
</protein>
<reference evidence="2 3" key="1">
    <citation type="submission" date="2019-07" db="EMBL/GenBank/DDBJ databases">
        <title>Diversity of Bacteria from Kongsfjorden, Arctic.</title>
        <authorList>
            <person name="Yu Y."/>
        </authorList>
    </citation>
    <scope>NUCLEOTIDE SEQUENCE [LARGE SCALE GENOMIC DNA]</scope>
    <source>
        <strain evidence="2 3">SM1923</strain>
    </source>
</reference>
<dbReference type="EMBL" id="VNFH01000017">
    <property type="protein sequence ID" value="TVU67209.1"/>
    <property type="molecule type" value="Genomic_DNA"/>
</dbReference>
<feature type="region of interest" description="Disordered" evidence="1">
    <location>
        <begin position="18"/>
        <end position="37"/>
    </location>
</feature>
<evidence type="ECO:0000313" key="3">
    <source>
        <dbReference type="Proteomes" id="UP000319941"/>
    </source>
</evidence>
<dbReference type="RefSeq" id="WP_144728106.1">
    <property type="nucleotide sequence ID" value="NZ_CAWOWR010000071.1"/>
</dbReference>
<proteinExistence type="predicted"/>
<dbReference type="OrthoDB" id="8477619at2"/>
<dbReference type="AlphaFoldDB" id="A0A558HDJ8"/>
<name>A0A558HDJ8_9GAMM</name>
<organism evidence="2 3">
    <name type="scientific">Cobetia crustatorum</name>
    <dbReference type="NCBI Taxonomy" id="553385"/>
    <lineage>
        <taxon>Bacteria</taxon>
        <taxon>Pseudomonadati</taxon>
        <taxon>Pseudomonadota</taxon>
        <taxon>Gammaproteobacteria</taxon>
        <taxon>Oceanospirillales</taxon>
        <taxon>Halomonadaceae</taxon>
        <taxon>Cobetia</taxon>
    </lineage>
</organism>